<dbReference type="EMBL" id="QMRA01000072">
    <property type="protein sequence ID" value="RLE53312.1"/>
    <property type="molecule type" value="Genomic_DNA"/>
</dbReference>
<dbReference type="Pfam" id="PF14336">
    <property type="entry name" value="GLUCM-like_C"/>
    <property type="match status" value="1"/>
</dbReference>
<dbReference type="PANTHER" id="PTHR32022:SF10">
    <property type="entry name" value="D-GLUTAMATE CYCLASE, MITOCHONDRIAL"/>
    <property type="match status" value="1"/>
</dbReference>
<dbReference type="InterPro" id="IPR025504">
    <property type="entry name" value="GLUCM_C"/>
</dbReference>
<dbReference type="AlphaFoldDB" id="A0A497EX97"/>
<dbReference type="Proteomes" id="UP000268446">
    <property type="component" value="Unassembled WGS sequence"/>
</dbReference>
<dbReference type="EMBL" id="QMQZ01000064">
    <property type="protein sequence ID" value="RLE51298.1"/>
    <property type="molecule type" value="Genomic_DNA"/>
</dbReference>
<comment type="caution">
    <text evidence="2">The sequence shown here is derived from an EMBL/GenBank/DDBJ whole genome shotgun (WGS) entry which is preliminary data.</text>
</comment>
<evidence type="ECO:0000313" key="3">
    <source>
        <dbReference type="EMBL" id="RLE53312.1"/>
    </source>
</evidence>
<dbReference type="Proteomes" id="UP000269499">
    <property type="component" value="Unassembled WGS sequence"/>
</dbReference>
<proteinExistence type="predicted"/>
<dbReference type="PANTHER" id="PTHR32022">
    <property type="entry name" value="D-GLUTAMATE CYCLASE, MITOCHONDRIAL"/>
    <property type="match status" value="1"/>
</dbReference>
<accession>A0A497EX97</accession>
<evidence type="ECO:0000313" key="2">
    <source>
        <dbReference type="EMBL" id="RLE51298.1"/>
    </source>
</evidence>
<gene>
    <name evidence="2" type="ORF">DRJ20_02340</name>
    <name evidence="3" type="ORF">DRJ26_03515</name>
</gene>
<name>A0A497EX97_9CREN</name>
<feature type="domain" description="D-glutamate cyclase-like C-terminal" evidence="1">
    <location>
        <begin position="15"/>
        <end position="328"/>
    </location>
</feature>
<sequence>MGIKMSNLQAVGKAIERLVTVDVRGRGVIDYLYEAAKKLSDTPLILKAAEEIKEAATPESTALIMTGFRMPPHNVQETDGPPGAASIARALSLALEVKPIMLIEPVDKSLRILEAAASGYSLNVVSLERLLKENLKASTSILSFTMKEEEAREKAKELLDEIKPSVVIAIEKAGRNFKREYHTMGGLNITGTHSKVEAIIEEARNRGILTVAIGDGGNEVGMGLIADTVRRHVPYGEVCRCPCKGGIAAESKVDVLAVASISNWGGYGLAAMLAILTGRKTAMHNQEDEKRELNLIAREGALDSVSYLTEPSVDGVSLSSHLAVVSILKEMVNKRTK</sequence>
<organism evidence="2 4">
    <name type="scientific">Thermoproteota archaeon</name>
    <dbReference type="NCBI Taxonomy" id="2056631"/>
    <lineage>
        <taxon>Archaea</taxon>
        <taxon>Thermoproteota</taxon>
    </lineage>
</organism>
<dbReference type="Gene3D" id="3.90.1640.20">
    <property type="entry name" value="TON_0340"/>
    <property type="match status" value="1"/>
</dbReference>
<protein>
    <recommendedName>
        <fullName evidence="1">D-glutamate cyclase-like C-terminal domain-containing protein</fullName>
    </recommendedName>
</protein>
<evidence type="ECO:0000313" key="5">
    <source>
        <dbReference type="Proteomes" id="UP000269499"/>
    </source>
</evidence>
<evidence type="ECO:0000259" key="1">
    <source>
        <dbReference type="Pfam" id="PF14336"/>
    </source>
</evidence>
<evidence type="ECO:0000313" key="4">
    <source>
        <dbReference type="Proteomes" id="UP000268446"/>
    </source>
</evidence>
<reference evidence="4 5" key="1">
    <citation type="submission" date="2018-06" db="EMBL/GenBank/DDBJ databases">
        <title>Extensive metabolic versatility and redundancy in microbially diverse, dynamic hydrothermal sediments.</title>
        <authorList>
            <person name="Dombrowski N."/>
            <person name="Teske A."/>
            <person name="Baker B.J."/>
        </authorList>
    </citation>
    <scope>NUCLEOTIDE SEQUENCE [LARGE SCALE GENOMIC DNA]</scope>
    <source>
        <strain evidence="3">B20_G2</strain>
        <strain evidence="2">B29_G17</strain>
    </source>
</reference>